<evidence type="ECO:0000313" key="1">
    <source>
        <dbReference type="EMBL" id="MDP9828044.1"/>
    </source>
</evidence>
<protein>
    <submittedName>
        <fullName evidence="1">Uncharacterized protein</fullName>
    </submittedName>
</protein>
<dbReference type="Proteomes" id="UP001235712">
    <property type="component" value="Unassembled WGS sequence"/>
</dbReference>
<sequence length="174" mass="18583">MPDQIRTGQVIDALLARCRALPGFADPGTCEESDDVLVWDGPEWLPLESNTRGRHLIIGWSGDRGSPSPAADTDWVAGSIARDVRPRDETTRLVCLGTAQWADSPKAARDQALQLVSAVAGICRTDPSLGIDTSATVGGHRTLTYVTGGSLTQSAVQEGFTASQLFTITYKTRV</sequence>
<organism evidence="1 2">
    <name type="scientific">Kineosporia succinea</name>
    <dbReference type="NCBI Taxonomy" id="84632"/>
    <lineage>
        <taxon>Bacteria</taxon>
        <taxon>Bacillati</taxon>
        <taxon>Actinomycetota</taxon>
        <taxon>Actinomycetes</taxon>
        <taxon>Kineosporiales</taxon>
        <taxon>Kineosporiaceae</taxon>
        <taxon>Kineosporia</taxon>
    </lineage>
</organism>
<gene>
    <name evidence="1" type="ORF">J2S57_003793</name>
</gene>
<reference evidence="1 2" key="1">
    <citation type="submission" date="2023-07" db="EMBL/GenBank/DDBJ databases">
        <title>Sequencing the genomes of 1000 actinobacteria strains.</title>
        <authorList>
            <person name="Klenk H.-P."/>
        </authorList>
    </citation>
    <scope>NUCLEOTIDE SEQUENCE [LARGE SCALE GENOMIC DNA]</scope>
    <source>
        <strain evidence="1 2">DSM 44388</strain>
    </source>
</reference>
<keyword evidence="2" id="KW-1185">Reference proteome</keyword>
<accession>A0ABT9P6I3</accession>
<dbReference type="RefSeq" id="WP_307244823.1">
    <property type="nucleotide sequence ID" value="NZ_JAUSQZ010000001.1"/>
</dbReference>
<proteinExistence type="predicted"/>
<name>A0ABT9P6I3_9ACTN</name>
<dbReference type="EMBL" id="JAUSQZ010000001">
    <property type="protein sequence ID" value="MDP9828044.1"/>
    <property type="molecule type" value="Genomic_DNA"/>
</dbReference>
<evidence type="ECO:0000313" key="2">
    <source>
        <dbReference type="Proteomes" id="UP001235712"/>
    </source>
</evidence>
<comment type="caution">
    <text evidence="1">The sequence shown here is derived from an EMBL/GenBank/DDBJ whole genome shotgun (WGS) entry which is preliminary data.</text>
</comment>